<gene>
    <name evidence="6" type="ORF">bsdcttw_11680</name>
</gene>
<feature type="transmembrane region" description="Helical" evidence="5">
    <location>
        <begin position="32"/>
        <end position="51"/>
    </location>
</feature>
<keyword evidence="3 5" id="KW-1133">Transmembrane helix</keyword>
<evidence type="ECO:0000313" key="7">
    <source>
        <dbReference type="Proteomes" id="UP000515703"/>
    </source>
</evidence>
<dbReference type="Proteomes" id="UP000515703">
    <property type="component" value="Chromosome"/>
</dbReference>
<evidence type="ECO:0000256" key="3">
    <source>
        <dbReference type="ARBA" id="ARBA00022989"/>
    </source>
</evidence>
<reference evidence="6 7" key="1">
    <citation type="submission" date="2020-08" db="EMBL/GenBank/DDBJ databases">
        <title>Draft genome sequencing of an Anaerocolumna strain isolated from anoxic soil subjected to BSD treatment.</title>
        <authorList>
            <person name="Uek A."/>
            <person name="Tonouchi A."/>
        </authorList>
    </citation>
    <scope>NUCLEOTIDE SEQUENCE [LARGE SCALE GENOMIC DNA]</scope>
    <source>
        <strain evidence="6 7">CTTW</strain>
    </source>
</reference>
<dbReference type="EMBL" id="AP023368">
    <property type="protein sequence ID" value="BCJ98127.1"/>
    <property type="molecule type" value="Genomic_DNA"/>
</dbReference>
<dbReference type="NCBIfam" id="TIGR01593">
    <property type="entry name" value="holin_tox_secr"/>
    <property type="match status" value="1"/>
</dbReference>
<dbReference type="RefSeq" id="WP_185258476.1">
    <property type="nucleotide sequence ID" value="NZ_AP023368.1"/>
</dbReference>
<reference evidence="6 7" key="2">
    <citation type="submission" date="2020-08" db="EMBL/GenBank/DDBJ databases">
        <authorList>
            <person name="Ueki A."/>
            <person name="Tonouchi A."/>
        </authorList>
    </citation>
    <scope>NUCLEOTIDE SEQUENCE [LARGE SCALE GENOMIC DNA]</scope>
    <source>
        <strain evidence="6 7">CTTW</strain>
    </source>
</reference>
<organism evidence="6 7">
    <name type="scientific">Anaerocolumna chitinilytica</name>
    <dbReference type="NCBI Taxonomy" id="1727145"/>
    <lineage>
        <taxon>Bacteria</taxon>
        <taxon>Bacillati</taxon>
        <taxon>Bacillota</taxon>
        <taxon>Clostridia</taxon>
        <taxon>Lachnospirales</taxon>
        <taxon>Lachnospiraceae</taxon>
        <taxon>Anaerocolumna</taxon>
    </lineage>
</organism>
<evidence type="ECO:0000256" key="2">
    <source>
        <dbReference type="ARBA" id="ARBA00022692"/>
    </source>
</evidence>
<protein>
    <recommendedName>
        <fullName evidence="8">Holin</fullName>
    </recommendedName>
</protein>
<dbReference type="GO" id="GO:0016020">
    <property type="term" value="C:membrane"/>
    <property type="evidence" value="ECO:0007669"/>
    <property type="project" value="UniProtKB-SubCell"/>
</dbReference>
<dbReference type="AlphaFoldDB" id="A0A7I8DKE0"/>
<feature type="transmembrane region" description="Helical" evidence="5">
    <location>
        <begin position="7"/>
        <end position="26"/>
    </location>
</feature>
<dbReference type="Pfam" id="PF05105">
    <property type="entry name" value="Phage_holin_4_1"/>
    <property type="match status" value="1"/>
</dbReference>
<evidence type="ECO:0000313" key="6">
    <source>
        <dbReference type="EMBL" id="BCJ98127.1"/>
    </source>
</evidence>
<keyword evidence="7" id="KW-1185">Reference proteome</keyword>
<proteinExistence type="predicted"/>
<name>A0A7I8DKE0_9FIRM</name>
<evidence type="ECO:0000256" key="4">
    <source>
        <dbReference type="ARBA" id="ARBA00023136"/>
    </source>
</evidence>
<evidence type="ECO:0000256" key="5">
    <source>
        <dbReference type="SAM" id="Phobius"/>
    </source>
</evidence>
<keyword evidence="2 5" id="KW-0812">Transmembrane</keyword>
<keyword evidence="4 5" id="KW-0472">Membrane</keyword>
<comment type="subcellular location">
    <subcellularLocation>
        <location evidence="1">Membrane</location>
        <topology evidence="1">Multi-pass membrane protein</topology>
    </subcellularLocation>
</comment>
<dbReference type="InterPro" id="IPR006480">
    <property type="entry name" value="Phage_holin_4_1"/>
</dbReference>
<evidence type="ECO:0008006" key="8">
    <source>
        <dbReference type="Google" id="ProtNLM"/>
    </source>
</evidence>
<accession>A0A7I8DKE0</accession>
<sequence>MDGLRAFVLTIIGITGGFITTLFGGWSTALTTLIIVMAVDYISGLAVAGIFKKSPKSKTGALESKAGWAGLFRKGMTLLIVLIAYRLDLAVGTTFIKDAVIIAYITNETVSITENAGLMGVPIPPPLKKAIDILKQKTEEEDSSNGK</sequence>
<evidence type="ECO:0000256" key="1">
    <source>
        <dbReference type="ARBA" id="ARBA00004141"/>
    </source>
</evidence>
<dbReference type="KEGG" id="acht:bsdcttw_11680"/>